<evidence type="ECO:0008006" key="3">
    <source>
        <dbReference type="Google" id="ProtNLM"/>
    </source>
</evidence>
<dbReference type="RefSeq" id="WP_074750127.1">
    <property type="nucleotide sequence ID" value="NZ_FNCO01000001.1"/>
</dbReference>
<dbReference type="OrthoDB" id="8703192at2"/>
<dbReference type="AlphaFoldDB" id="A0A1G7T467"/>
<evidence type="ECO:0000313" key="1">
    <source>
        <dbReference type="EMBL" id="SDG29814.1"/>
    </source>
</evidence>
<evidence type="ECO:0000313" key="2">
    <source>
        <dbReference type="Proteomes" id="UP000182894"/>
    </source>
</evidence>
<name>A0A1G7T467_9PSED</name>
<sequence length="181" mass="20180">MRALDLEFQPQRRGSAMGWSLLAIGLVLGVSVAAGAHVIGQEIHEQQSQLGHAQKKLQVHSGPVAGLSPAQQREQEVRLQEMKQISTQLRRPWERLFAAMETLRGKDIALLSLSPDARKGQLRITAEARDLEAMLTFHRQLEDSPELSDVSLVNHEIVANSPQKQIVFNLLATWEVSDVRP</sequence>
<keyword evidence="2" id="KW-1185">Reference proteome</keyword>
<dbReference type="Proteomes" id="UP000182894">
    <property type="component" value="Unassembled WGS sequence"/>
</dbReference>
<accession>A0A1G7T467</accession>
<proteinExistence type="predicted"/>
<gene>
    <name evidence="1" type="ORF">SAMN05216605_101654</name>
</gene>
<reference evidence="2" key="1">
    <citation type="submission" date="2016-10" db="EMBL/GenBank/DDBJ databases">
        <authorList>
            <person name="Varghese N."/>
            <person name="Submissions S."/>
        </authorList>
    </citation>
    <scope>NUCLEOTIDE SEQUENCE [LARGE SCALE GENOMIC DNA]</scope>
    <source>
        <strain evidence="2">ATCC 700689</strain>
    </source>
</reference>
<protein>
    <recommendedName>
        <fullName evidence="3">Pilus assembly protein</fullName>
    </recommendedName>
</protein>
<organism evidence="1 2">
    <name type="scientific">Pseudomonas abietaniphila</name>
    <dbReference type="NCBI Taxonomy" id="89065"/>
    <lineage>
        <taxon>Bacteria</taxon>
        <taxon>Pseudomonadati</taxon>
        <taxon>Pseudomonadota</taxon>
        <taxon>Gammaproteobacteria</taxon>
        <taxon>Pseudomonadales</taxon>
        <taxon>Pseudomonadaceae</taxon>
        <taxon>Pseudomonas</taxon>
    </lineage>
</organism>
<dbReference type="STRING" id="89065.SAMN05216605_101654"/>
<dbReference type="InterPro" id="IPR007813">
    <property type="entry name" value="PilN"/>
</dbReference>
<dbReference type="EMBL" id="FNCO01000001">
    <property type="protein sequence ID" value="SDG29814.1"/>
    <property type="molecule type" value="Genomic_DNA"/>
</dbReference>
<dbReference type="Pfam" id="PF05137">
    <property type="entry name" value="PilN"/>
    <property type="match status" value="1"/>
</dbReference>